<dbReference type="AlphaFoldDB" id="A0A6J6QMZ9"/>
<evidence type="ECO:0000256" key="2">
    <source>
        <dbReference type="ARBA" id="ARBA00012744"/>
    </source>
</evidence>
<proteinExistence type="inferred from homology"/>
<accession>A0A6J6QMZ9</accession>
<dbReference type="PROSITE" id="PS00653">
    <property type="entry name" value="GLYCOSYL_HYDROL_F1_2"/>
    <property type="match status" value="1"/>
</dbReference>
<evidence type="ECO:0000313" key="5">
    <source>
        <dbReference type="EMBL" id="CAB4711023.1"/>
    </source>
</evidence>
<dbReference type="PROSITE" id="PS00572">
    <property type="entry name" value="GLYCOSYL_HYDROL_F1_1"/>
    <property type="match status" value="1"/>
</dbReference>
<dbReference type="InterPro" id="IPR033132">
    <property type="entry name" value="GH_1_N_CS"/>
</dbReference>
<evidence type="ECO:0000256" key="1">
    <source>
        <dbReference type="ARBA" id="ARBA00010838"/>
    </source>
</evidence>
<protein>
    <recommendedName>
        <fullName evidence="2">beta-glucosidase</fullName>
        <ecNumber evidence="2">3.2.1.21</ecNumber>
    </recommendedName>
</protein>
<dbReference type="InterPro" id="IPR018120">
    <property type="entry name" value="Glyco_hydro_1_AS"/>
</dbReference>
<dbReference type="GO" id="GO:0005829">
    <property type="term" value="C:cytosol"/>
    <property type="evidence" value="ECO:0007669"/>
    <property type="project" value="TreeGrafter"/>
</dbReference>
<dbReference type="InterPro" id="IPR001360">
    <property type="entry name" value="Glyco_hydro_1"/>
</dbReference>
<dbReference type="PRINTS" id="PR00131">
    <property type="entry name" value="GLHYDRLASE1"/>
</dbReference>
<evidence type="ECO:0000256" key="3">
    <source>
        <dbReference type="ARBA" id="ARBA00022801"/>
    </source>
</evidence>
<dbReference type="InterPro" id="IPR017853">
    <property type="entry name" value="GH"/>
</dbReference>
<dbReference type="Pfam" id="PF00232">
    <property type="entry name" value="Glyco_hydro_1"/>
    <property type="match status" value="2"/>
</dbReference>
<dbReference type="PANTHER" id="PTHR10353">
    <property type="entry name" value="GLYCOSYL HYDROLASE"/>
    <property type="match status" value="1"/>
</dbReference>
<dbReference type="Gene3D" id="3.20.20.80">
    <property type="entry name" value="Glycosidases"/>
    <property type="match status" value="1"/>
</dbReference>
<keyword evidence="4" id="KW-0326">Glycosidase</keyword>
<dbReference type="PANTHER" id="PTHR10353:SF36">
    <property type="entry name" value="LP05116P"/>
    <property type="match status" value="1"/>
</dbReference>
<gene>
    <name evidence="5" type="ORF">UFOPK2657_00515</name>
</gene>
<sequence length="464" mass="52358">MSGYLSTENSLAVFVWRLTAEGIDLDGFEVEQRDEVFEGGRHLSMLPLIGRSFTCASVKSMSNARSNTFPKGFTWGTATAAHQVEGGNWNNDWWDWEHRPNTVCKEPSGDTCDHYNLFPQDIEMLAKLGFDNYRFSVEWSRIEPEDGEFSQAELNHYRAVIDACRANNITPVVTLHHFTTPRWVAAMGGWTNDSTADLFARFSEKVAKSIGQDVGKWCTINEPNMVATIGYLLGEFPPGTKSREARRKANDVFCRAHEKSRDAVKSVSNAPLGITLAMQEYTINVEDESHRSAAEAMRNQAWDGLEDCFLEVAKGDDYFGVQTYTRERFDQNGRIKPGEDMRKTIMGYEFRPQALEACIRRAWDKTGNVPIIVTENGIATSDDNERIEYVHGALEGVLTCIADGIDIRGYTYWSLMDNFEWTYGYGPTFGLVACDWKTQKRTPRPSAHWLGNIAKSNTLAPRPA</sequence>
<dbReference type="EMBL" id="CAEZYG010000070">
    <property type="protein sequence ID" value="CAB4711023.1"/>
    <property type="molecule type" value="Genomic_DNA"/>
</dbReference>
<evidence type="ECO:0000256" key="4">
    <source>
        <dbReference type="ARBA" id="ARBA00023295"/>
    </source>
</evidence>
<dbReference type="GO" id="GO:0008422">
    <property type="term" value="F:beta-glucosidase activity"/>
    <property type="evidence" value="ECO:0007669"/>
    <property type="project" value="TreeGrafter"/>
</dbReference>
<organism evidence="5">
    <name type="scientific">freshwater metagenome</name>
    <dbReference type="NCBI Taxonomy" id="449393"/>
    <lineage>
        <taxon>unclassified sequences</taxon>
        <taxon>metagenomes</taxon>
        <taxon>ecological metagenomes</taxon>
    </lineage>
</organism>
<dbReference type="GO" id="GO:0016052">
    <property type="term" value="P:carbohydrate catabolic process"/>
    <property type="evidence" value="ECO:0007669"/>
    <property type="project" value="TreeGrafter"/>
</dbReference>
<name>A0A6J6QMZ9_9ZZZZ</name>
<comment type="similarity">
    <text evidence="1">Belongs to the glycosyl hydrolase 1 family.</text>
</comment>
<dbReference type="SUPFAM" id="SSF51445">
    <property type="entry name" value="(Trans)glycosidases"/>
    <property type="match status" value="1"/>
</dbReference>
<keyword evidence="3" id="KW-0378">Hydrolase</keyword>
<dbReference type="EC" id="3.2.1.21" evidence="2"/>
<reference evidence="5" key="1">
    <citation type="submission" date="2020-05" db="EMBL/GenBank/DDBJ databases">
        <authorList>
            <person name="Chiriac C."/>
            <person name="Salcher M."/>
            <person name="Ghai R."/>
            <person name="Kavagutti S V."/>
        </authorList>
    </citation>
    <scope>NUCLEOTIDE SEQUENCE</scope>
</reference>